<dbReference type="InterPro" id="IPR002059">
    <property type="entry name" value="CSP_DNA-bd"/>
</dbReference>
<evidence type="ECO:0000256" key="1">
    <source>
        <dbReference type="SAM" id="MobiDB-lite"/>
    </source>
</evidence>
<dbReference type="OrthoDB" id="203339at2759"/>
<dbReference type="Proteomes" id="UP000322000">
    <property type="component" value="Chromosome 7"/>
</dbReference>
<feature type="compositionally biased region" description="Polar residues" evidence="1">
    <location>
        <begin position="267"/>
        <end position="277"/>
    </location>
</feature>
<dbReference type="InterPro" id="IPR019844">
    <property type="entry name" value="CSD_CS"/>
</dbReference>
<feature type="compositionally biased region" description="Gly residues" evidence="1">
    <location>
        <begin position="137"/>
        <end position="154"/>
    </location>
</feature>
<feature type="domain" description="CSD" evidence="2">
    <location>
        <begin position="41"/>
        <end position="110"/>
    </location>
</feature>
<name>A0A7E5VQ94_TRINI</name>
<dbReference type="PANTHER" id="PTHR11544">
    <property type="entry name" value="COLD SHOCK DOMAIN CONTAINING PROTEINS"/>
    <property type="match status" value="1"/>
</dbReference>
<dbReference type="SMART" id="SM00357">
    <property type="entry name" value="CSP"/>
    <property type="match status" value="1"/>
</dbReference>
<dbReference type="PROSITE" id="PS51857">
    <property type="entry name" value="CSD_2"/>
    <property type="match status" value="1"/>
</dbReference>
<dbReference type="PROSITE" id="PS00352">
    <property type="entry name" value="CSD_1"/>
    <property type="match status" value="1"/>
</dbReference>
<dbReference type="InParanoid" id="A0A7E5VQ94"/>
<gene>
    <name evidence="4" type="primary">LOC113495753</name>
</gene>
<feature type="region of interest" description="Disordered" evidence="1">
    <location>
        <begin position="1"/>
        <end position="37"/>
    </location>
</feature>
<keyword evidence="3" id="KW-1185">Reference proteome</keyword>
<dbReference type="FunCoup" id="A0A7E5VQ94">
    <property type="interactions" value="30"/>
</dbReference>
<organism evidence="3 4">
    <name type="scientific">Trichoplusia ni</name>
    <name type="common">Cabbage looper</name>
    <dbReference type="NCBI Taxonomy" id="7111"/>
    <lineage>
        <taxon>Eukaryota</taxon>
        <taxon>Metazoa</taxon>
        <taxon>Ecdysozoa</taxon>
        <taxon>Arthropoda</taxon>
        <taxon>Hexapoda</taxon>
        <taxon>Insecta</taxon>
        <taxon>Pterygota</taxon>
        <taxon>Neoptera</taxon>
        <taxon>Endopterygota</taxon>
        <taxon>Lepidoptera</taxon>
        <taxon>Glossata</taxon>
        <taxon>Ditrysia</taxon>
        <taxon>Noctuoidea</taxon>
        <taxon>Noctuidae</taxon>
        <taxon>Plusiinae</taxon>
        <taxon>Trichoplusia</taxon>
    </lineage>
</organism>
<dbReference type="RefSeq" id="XP_026730467.1">
    <property type="nucleotide sequence ID" value="XM_026874666.1"/>
</dbReference>
<evidence type="ECO:0000313" key="3">
    <source>
        <dbReference type="Proteomes" id="UP000322000"/>
    </source>
</evidence>
<feature type="compositionally biased region" description="Low complexity" evidence="1">
    <location>
        <begin position="214"/>
        <end position="230"/>
    </location>
</feature>
<dbReference type="InterPro" id="IPR050181">
    <property type="entry name" value="Cold_shock_domain"/>
</dbReference>
<sequence>MADTEKAPQPQPQQQQQQEQQSPQQPQQAKAAKQKQVIAEKVSGTVKWFNVKSGYGFINRNDTKEDVFVHQTAIARNNPRKAVRSVGDGEAVEFAVVAGEKGFEAAGVTGPGGEPVKGSPYAADKRRGFHRQYYPRQGGGRGGEGAPRRGGMGRRGPPPTQGGAQGDEGQEGAGAPPQRRYMSLFYFRRNFRGGRRGGGPGPMNRGGYRRVRQRNYQQGQGQPQTGQPNQAPRQNGQEVEAPPTSASPPQQQQAKPKPNNTKPAGTTIETTTNESQA</sequence>
<proteinExistence type="predicted"/>
<dbReference type="CDD" id="cd04458">
    <property type="entry name" value="CSP_CDS"/>
    <property type="match status" value="1"/>
</dbReference>
<dbReference type="AlphaFoldDB" id="A0A7E5VQ94"/>
<dbReference type="InterPro" id="IPR011129">
    <property type="entry name" value="CSD"/>
</dbReference>
<protein>
    <submittedName>
        <fullName evidence="4">Y-box factor homolog isoform X1</fullName>
    </submittedName>
</protein>
<dbReference type="GO" id="GO:0003676">
    <property type="term" value="F:nucleic acid binding"/>
    <property type="evidence" value="ECO:0007669"/>
    <property type="project" value="InterPro"/>
</dbReference>
<feature type="compositionally biased region" description="Low complexity" evidence="1">
    <location>
        <begin position="12"/>
        <end position="36"/>
    </location>
</feature>
<dbReference type="SUPFAM" id="SSF50249">
    <property type="entry name" value="Nucleic acid-binding proteins"/>
    <property type="match status" value="1"/>
</dbReference>
<dbReference type="PRINTS" id="PR00050">
    <property type="entry name" value="COLDSHOCK"/>
</dbReference>
<feature type="compositionally biased region" description="Low complexity" evidence="1">
    <location>
        <begin position="241"/>
        <end position="264"/>
    </location>
</feature>
<dbReference type="Pfam" id="PF00313">
    <property type="entry name" value="CSD"/>
    <property type="match status" value="1"/>
</dbReference>
<accession>A0A7E5VQ94</accession>
<feature type="region of interest" description="Disordered" evidence="1">
    <location>
        <begin position="132"/>
        <end position="277"/>
    </location>
</feature>
<dbReference type="GeneID" id="113495753"/>
<evidence type="ECO:0000259" key="2">
    <source>
        <dbReference type="PROSITE" id="PS51857"/>
    </source>
</evidence>
<dbReference type="Gene3D" id="2.40.50.140">
    <property type="entry name" value="Nucleic acid-binding proteins"/>
    <property type="match status" value="1"/>
</dbReference>
<dbReference type="CTD" id="39377"/>
<dbReference type="KEGG" id="tnl:113495753"/>
<dbReference type="InterPro" id="IPR012340">
    <property type="entry name" value="NA-bd_OB-fold"/>
</dbReference>
<dbReference type="FunFam" id="2.40.50.140:FF:000274">
    <property type="entry name" value="Mitochondrial RNA binding protein"/>
    <property type="match status" value="1"/>
</dbReference>
<reference evidence="4" key="1">
    <citation type="submission" date="2025-08" db="UniProtKB">
        <authorList>
            <consortium name="RefSeq"/>
        </authorList>
    </citation>
    <scope>IDENTIFICATION</scope>
</reference>
<evidence type="ECO:0000313" key="4">
    <source>
        <dbReference type="RefSeq" id="XP_026730467.1"/>
    </source>
</evidence>